<evidence type="ECO:0000256" key="1">
    <source>
        <dbReference type="SAM" id="SignalP"/>
    </source>
</evidence>
<proteinExistence type="predicted"/>
<protein>
    <submittedName>
        <fullName evidence="2">Uncharacterized protein</fullName>
    </submittedName>
</protein>
<keyword evidence="1" id="KW-0732">Signal</keyword>
<accession>A0A2W5PI53</accession>
<dbReference type="EMBL" id="QFPP01000632">
    <property type="protein sequence ID" value="PZQ62475.1"/>
    <property type="molecule type" value="Genomic_DNA"/>
</dbReference>
<dbReference type="AlphaFoldDB" id="A0A2W5PI53"/>
<organism evidence="2 3">
    <name type="scientific">Variovorax paradoxus</name>
    <dbReference type="NCBI Taxonomy" id="34073"/>
    <lineage>
        <taxon>Bacteria</taxon>
        <taxon>Pseudomonadati</taxon>
        <taxon>Pseudomonadota</taxon>
        <taxon>Betaproteobacteria</taxon>
        <taxon>Burkholderiales</taxon>
        <taxon>Comamonadaceae</taxon>
        <taxon>Variovorax</taxon>
    </lineage>
</organism>
<reference evidence="2 3" key="1">
    <citation type="submission" date="2017-08" db="EMBL/GenBank/DDBJ databases">
        <title>Infants hospitalized years apart are colonized by the same room-sourced microbial strains.</title>
        <authorList>
            <person name="Brooks B."/>
            <person name="Olm M.R."/>
            <person name="Firek B.A."/>
            <person name="Baker R."/>
            <person name="Thomas B.C."/>
            <person name="Morowitz M.J."/>
            <person name="Banfield J.F."/>
        </authorList>
    </citation>
    <scope>NUCLEOTIDE SEQUENCE [LARGE SCALE GENOMIC DNA]</scope>
    <source>
        <strain evidence="2">S2_005_003_R2_41</strain>
    </source>
</reference>
<feature type="chain" id="PRO_5016030441" evidence="1">
    <location>
        <begin position="33"/>
        <end position="70"/>
    </location>
</feature>
<sequence>MTASRIHASRRACLAAFGWGLALLGGHAGAQASGGQALLDSFAQINARMARSGLGRPMVLESAETPNGLK</sequence>
<feature type="non-terminal residue" evidence="2">
    <location>
        <position position="70"/>
    </location>
</feature>
<evidence type="ECO:0000313" key="2">
    <source>
        <dbReference type="EMBL" id="PZQ62475.1"/>
    </source>
</evidence>
<dbReference type="Proteomes" id="UP000249135">
    <property type="component" value="Unassembled WGS sequence"/>
</dbReference>
<feature type="signal peptide" evidence="1">
    <location>
        <begin position="1"/>
        <end position="32"/>
    </location>
</feature>
<comment type="caution">
    <text evidence="2">The sequence shown here is derived from an EMBL/GenBank/DDBJ whole genome shotgun (WGS) entry which is preliminary data.</text>
</comment>
<gene>
    <name evidence="2" type="ORF">DI563_28460</name>
</gene>
<evidence type="ECO:0000313" key="3">
    <source>
        <dbReference type="Proteomes" id="UP000249135"/>
    </source>
</evidence>
<name>A0A2W5PI53_VARPD</name>